<gene>
    <name evidence="1" type="ORF">SDC9_59759</name>
</gene>
<proteinExistence type="predicted"/>
<dbReference type="AlphaFoldDB" id="A0A644XB15"/>
<name>A0A644XB15_9ZZZZ</name>
<protein>
    <submittedName>
        <fullName evidence="1">Uncharacterized protein</fullName>
    </submittedName>
</protein>
<reference evidence="1" key="1">
    <citation type="submission" date="2019-08" db="EMBL/GenBank/DDBJ databases">
        <authorList>
            <person name="Kucharzyk K."/>
            <person name="Murdoch R.W."/>
            <person name="Higgins S."/>
            <person name="Loffler F."/>
        </authorList>
    </citation>
    <scope>NUCLEOTIDE SEQUENCE</scope>
</reference>
<sequence>MIKIEAKIMDVGMGVVVEVVAGSTKDVTARERETADRIIENINQEILNDSNAHKFYERHTDEQQEAPHHRPAHADWVDEALAEIEKAEKEGVAK</sequence>
<comment type="caution">
    <text evidence="1">The sequence shown here is derived from an EMBL/GenBank/DDBJ whole genome shotgun (WGS) entry which is preliminary data.</text>
</comment>
<evidence type="ECO:0000313" key="1">
    <source>
        <dbReference type="EMBL" id="MPM13402.1"/>
    </source>
</evidence>
<dbReference type="EMBL" id="VSSQ01002113">
    <property type="protein sequence ID" value="MPM13402.1"/>
    <property type="molecule type" value="Genomic_DNA"/>
</dbReference>
<organism evidence="1">
    <name type="scientific">bioreactor metagenome</name>
    <dbReference type="NCBI Taxonomy" id="1076179"/>
    <lineage>
        <taxon>unclassified sequences</taxon>
        <taxon>metagenomes</taxon>
        <taxon>ecological metagenomes</taxon>
    </lineage>
</organism>
<accession>A0A644XB15</accession>